<keyword evidence="5" id="KW-0482">Metalloprotease</keyword>
<feature type="domain" description="Peptidase M16 C-terminal" evidence="7">
    <location>
        <begin position="214"/>
        <end position="391"/>
    </location>
</feature>
<dbReference type="Gene3D" id="3.30.830.10">
    <property type="entry name" value="Metalloenzyme, LuxS/M16 peptidase-like"/>
    <property type="match status" value="4"/>
</dbReference>
<sequence length="936" mass="108117">MKAIKILWYKSPLSAINIIFLCFFISNMSAGKILMENLPAKDKSTVITGELGNGFRYYIKPLHDENKIHTQLLVKAGFQEETPEQWECAHLIEHLLIKETENAPNGITAKLNEIGLGLRSVAAFTGRNNTSYNLEFPSEHKEALQVSMEFYHDVLSKQIFSPNAIADEKMRVIQEFNFRSGQKNIASHRLKAKAFPCFNEPPLDFEIHIKSLKKSTIQRYYNKWYQPGRTSLIIIGAIKDPADLEQQIRSMFSKITNESPRDGDMDCEQKYLKQSSKIVSVTSRLKEEKMHLELLHKLKKPTNMLAYYKDNYIETLGVNILNEHFKVFENQYGYSSKTWSRINEYPKAFAIAMVAEPGDFRRDLSQNMSLIAGLAQKEMNAYDFEKSKMRLLEQLKWVKNDNANYWLEMIRDRIIYGLKGNYLSKNELNEAVGGITKSDIDRFFKSVLQPAFDDITIIKPEKSDLDIEEGELRNSIYNAYKKPFIPEQTKVLHQLIPDSLNDSLKLHSIRKLKLSTDSLQEFELSNGIKLVFKTISSSEAENKIMVHGFTPIGANDFSSDDYESAINARDIIRNNGVYKYNKFQFNSYLDSIGFDGHLNPYIDNQTSGFRGEARVSDIELVFQLIYLYSQHARNTEEAFEDWKLNSSEFYSLGHNMGIADFADKIDVSIGRKTIPTGHMRIASVKNTVKERAFHIYNQVFTNADRFTYIIVGDFEIEKVLPLAAKYLGNITSSSTNIMNAPFVKSSLLSTPKKIKVSIEGIQDVKMKLSYITPIYKEIWKAKIELDLMCRILNDVLVNSLWTDTSMGTTYFIAAAGRVDHLENYGELAIYFDTDPNIAEGFRENVIKTISNLNIKEQRFQKNKEALLKRFDNEKLNVLMDDILEHYRYQEEFADYRTKQRYLNSISFTDFKKLYKEYLGKHPWEFIGINAHKRSPE</sequence>
<evidence type="ECO:0000256" key="3">
    <source>
        <dbReference type="ARBA" id="ARBA00022801"/>
    </source>
</evidence>
<dbReference type="PANTHER" id="PTHR43690:SF17">
    <property type="entry name" value="PROTEIN YHJJ"/>
    <property type="match status" value="1"/>
</dbReference>
<dbReference type="EMBL" id="DPMF01000242">
    <property type="protein sequence ID" value="HCV81402.1"/>
    <property type="molecule type" value="Genomic_DNA"/>
</dbReference>
<reference evidence="8 9" key="1">
    <citation type="journal article" date="2018" name="Nat. Biotechnol.">
        <title>A standardized bacterial taxonomy based on genome phylogeny substantially revises the tree of life.</title>
        <authorList>
            <person name="Parks D.H."/>
            <person name="Chuvochina M."/>
            <person name="Waite D.W."/>
            <person name="Rinke C."/>
            <person name="Skarshewski A."/>
            <person name="Chaumeil P.A."/>
            <person name="Hugenholtz P."/>
        </authorList>
    </citation>
    <scope>NUCLEOTIDE SEQUENCE [LARGE SCALE GENOMIC DNA]</scope>
    <source>
        <strain evidence="8">UBA9359</strain>
    </source>
</reference>
<accession>A0A3D5J1N3</accession>
<evidence type="ECO:0000313" key="9">
    <source>
        <dbReference type="Proteomes" id="UP000264330"/>
    </source>
</evidence>
<gene>
    <name evidence="8" type="ORF">DGQ38_10175</name>
</gene>
<dbReference type="AlphaFoldDB" id="A0A3D5J1N3"/>
<dbReference type="Proteomes" id="UP000264330">
    <property type="component" value="Unassembled WGS sequence"/>
</dbReference>
<protein>
    <submittedName>
        <fullName evidence="8">Insulinase family protein</fullName>
    </submittedName>
</protein>
<comment type="caution">
    <text evidence="8">The sequence shown here is derived from an EMBL/GenBank/DDBJ whole genome shotgun (WGS) entry which is preliminary data.</text>
</comment>
<evidence type="ECO:0000256" key="4">
    <source>
        <dbReference type="ARBA" id="ARBA00022833"/>
    </source>
</evidence>
<keyword evidence="3" id="KW-0378">Hydrolase</keyword>
<evidence type="ECO:0000256" key="5">
    <source>
        <dbReference type="ARBA" id="ARBA00023049"/>
    </source>
</evidence>
<comment type="similarity">
    <text evidence="1">Belongs to the peptidase M16 family.</text>
</comment>
<evidence type="ECO:0000256" key="2">
    <source>
        <dbReference type="ARBA" id="ARBA00022670"/>
    </source>
</evidence>
<dbReference type="InterPro" id="IPR011249">
    <property type="entry name" value="Metalloenz_LuxS/M16"/>
</dbReference>
<dbReference type="Pfam" id="PF05193">
    <property type="entry name" value="Peptidase_M16_C"/>
    <property type="match status" value="2"/>
</dbReference>
<organism evidence="8 9">
    <name type="scientific">Zunongwangia profunda</name>
    <dbReference type="NCBI Taxonomy" id="398743"/>
    <lineage>
        <taxon>Bacteria</taxon>
        <taxon>Pseudomonadati</taxon>
        <taxon>Bacteroidota</taxon>
        <taxon>Flavobacteriia</taxon>
        <taxon>Flavobacteriales</taxon>
        <taxon>Flavobacteriaceae</taxon>
        <taxon>Zunongwangia</taxon>
    </lineage>
</organism>
<keyword evidence="4" id="KW-0862">Zinc</keyword>
<feature type="domain" description="Peptidase M16 N-terminal" evidence="6">
    <location>
        <begin position="69"/>
        <end position="195"/>
    </location>
</feature>
<dbReference type="SUPFAM" id="SSF63411">
    <property type="entry name" value="LuxS/MPP-like metallohydrolase"/>
    <property type="match status" value="4"/>
</dbReference>
<evidence type="ECO:0000313" key="8">
    <source>
        <dbReference type="EMBL" id="HCV81402.1"/>
    </source>
</evidence>
<dbReference type="InterPro" id="IPR050626">
    <property type="entry name" value="Peptidase_M16"/>
</dbReference>
<proteinExistence type="inferred from homology"/>
<feature type="domain" description="Peptidase M16 C-terminal" evidence="7">
    <location>
        <begin position="696"/>
        <end position="865"/>
    </location>
</feature>
<dbReference type="PANTHER" id="PTHR43690">
    <property type="entry name" value="NARDILYSIN"/>
    <property type="match status" value="1"/>
</dbReference>
<evidence type="ECO:0000256" key="1">
    <source>
        <dbReference type="ARBA" id="ARBA00007261"/>
    </source>
</evidence>
<dbReference type="InterPro" id="IPR007863">
    <property type="entry name" value="Peptidase_M16_C"/>
</dbReference>
<dbReference type="GO" id="GO:0008237">
    <property type="term" value="F:metallopeptidase activity"/>
    <property type="evidence" value="ECO:0007669"/>
    <property type="project" value="UniProtKB-KW"/>
</dbReference>
<evidence type="ECO:0000259" key="7">
    <source>
        <dbReference type="Pfam" id="PF05193"/>
    </source>
</evidence>
<keyword evidence="2" id="KW-0645">Protease</keyword>
<dbReference type="InterPro" id="IPR011765">
    <property type="entry name" value="Pept_M16_N"/>
</dbReference>
<evidence type="ECO:0000259" key="6">
    <source>
        <dbReference type="Pfam" id="PF00675"/>
    </source>
</evidence>
<dbReference type="Pfam" id="PF00675">
    <property type="entry name" value="Peptidase_M16"/>
    <property type="match status" value="1"/>
</dbReference>
<dbReference type="GO" id="GO:0046872">
    <property type="term" value="F:metal ion binding"/>
    <property type="evidence" value="ECO:0007669"/>
    <property type="project" value="InterPro"/>
</dbReference>
<dbReference type="GO" id="GO:0006508">
    <property type="term" value="P:proteolysis"/>
    <property type="evidence" value="ECO:0007669"/>
    <property type="project" value="UniProtKB-KW"/>
</dbReference>
<name>A0A3D5J1N3_9FLAO</name>